<evidence type="ECO:0000256" key="7">
    <source>
        <dbReference type="SAM" id="MobiDB-lite"/>
    </source>
</evidence>
<keyword evidence="9" id="KW-1185">Reference proteome</keyword>
<dbReference type="InterPro" id="IPR011990">
    <property type="entry name" value="TPR-like_helical_dom_sf"/>
</dbReference>
<dbReference type="Proteomes" id="UP001149090">
    <property type="component" value="Unassembled WGS sequence"/>
</dbReference>
<protein>
    <submittedName>
        <fullName evidence="8">Tetratricopeptide repeat protein tpr</fullName>
    </submittedName>
</protein>
<feature type="compositionally biased region" description="Basic and acidic residues" evidence="7">
    <location>
        <begin position="803"/>
        <end position="840"/>
    </location>
</feature>
<feature type="compositionally biased region" description="Basic and acidic residues" evidence="7">
    <location>
        <begin position="615"/>
        <end position="625"/>
    </location>
</feature>
<dbReference type="OrthoDB" id="29013at2759"/>
<comment type="function">
    <text evidence="1">Involved in endocytosis.</text>
</comment>
<organism evidence="8 9">
    <name type="scientific">Anaeramoeba ignava</name>
    <name type="common">Anaerobic marine amoeba</name>
    <dbReference type="NCBI Taxonomy" id="1746090"/>
    <lineage>
        <taxon>Eukaryota</taxon>
        <taxon>Metamonada</taxon>
        <taxon>Anaeramoebidae</taxon>
        <taxon>Anaeramoeba</taxon>
    </lineage>
</organism>
<name>A0A9Q0LX43_ANAIG</name>
<evidence type="ECO:0000256" key="3">
    <source>
        <dbReference type="ARBA" id="ARBA00022803"/>
    </source>
</evidence>
<feature type="region of interest" description="Disordered" evidence="7">
    <location>
        <begin position="788"/>
        <end position="859"/>
    </location>
</feature>
<evidence type="ECO:0000256" key="2">
    <source>
        <dbReference type="ARBA" id="ARBA00022737"/>
    </source>
</evidence>
<dbReference type="SMART" id="SM00028">
    <property type="entry name" value="TPR"/>
    <property type="match status" value="6"/>
</dbReference>
<feature type="region of interest" description="Disordered" evidence="7">
    <location>
        <begin position="876"/>
        <end position="906"/>
    </location>
</feature>
<keyword evidence="2" id="KW-0677">Repeat</keyword>
<keyword evidence="3 5" id="KW-0802">TPR repeat</keyword>
<feature type="compositionally biased region" description="Polar residues" evidence="7">
    <location>
        <begin position="583"/>
        <end position="602"/>
    </location>
</feature>
<dbReference type="SUPFAM" id="SSF48452">
    <property type="entry name" value="TPR-like"/>
    <property type="match status" value="1"/>
</dbReference>
<feature type="coiled-coil region" evidence="6">
    <location>
        <begin position="246"/>
        <end position="291"/>
    </location>
</feature>
<dbReference type="EMBL" id="JAPDFW010000011">
    <property type="protein sequence ID" value="KAJ5080221.1"/>
    <property type="molecule type" value="Genomic_DNA"/>
</dbReference>
<gene>
    <name evidence="8" type="ORF">M0811_03705</name>
</gene>
<evidence type="ECO:0000256" key="5">
    <source>
        <dbReference type="PROSITE-ProRule" id="PRU00339"/>
    </source>
</evidence>
<dbReference type="InterPro" id="IPR013105">
    <property type="entry name" value="TPR_2"/>
</dbReference>
<accession>A0A9Q0LX43</accession>
<comment type="similarity">
    <text evidence="4">Belongs to the YPP1 family.</text>
</comment>
<dbReference type="AlphaFoldDB" id="A0A9Q0LX43"/>
<feature type="region of interest" description="Disordered" evidence="7">
    <location>
        <begin position="577"/>
        <end position="652"/>
    </location>
</feature>
<sequence>MSKKTVREIIKTVETLISTKKLTEAKETIQKTLENEPNNPEILFLAGKISHLQKEHLQTKKYLENFLSLKTKTKTKSNLIDFTWIESQWMLALASENLGEHKEAIDYYGKIQEEILSLSEREKVGWTKDQYQIVEEIFFNYANMQQQTGNVHEAVKNLRLFLKRKMHSRAVGDLHLTESGITKKTLIRLGYLLSTNISDKNYVKIEKEKATDLFYPENRIEEIILLMKILSKVLIEGFEKNPEEKIKEIEKEIKIKIEKEKEKEKEKEIKIENENENENEKEKEKEKIDEDVSINNENLPSKYTNSFTARDNSELCFDYLAVAYSSIIQSNMVSPAFEIGLQYKLGDPYFGTQYALSLICARHYRKAHFALKNVLLREPENTFALLLCAKLCVNNLKLTEEALEMAIRAKKTKKNRTQCLYTIGVCYGKLSFESKTMEEKKRHRQMALKYLHKCFKINPKDSKIAFHLALQYAHARNNQDALNFVKLSLSLDRSKVSYWYLFTLVLSAQKNYFFALDACNAALEEHQDCILLLLLKSRILAEISTTAPNNIPINQFAPIKAALIQWRKIYDPTFETPDKTTQKEIQSQSKSQNQEISFQQTKQTDKGKSGLPQDSDSRDKLKKNSTEMIDGIKTNEVWNTNQNMDNSDLSSNTNFSDLQSQYSFSGNIHQLFNENSIHSQNKTDEFNPMRSKMLNGVKLFKLIWLESARKFINLNLYDDALNCIKETFFYPFHTSDQFYYLGFLAYKIKNYQSALEHLEKALSLSPNNQKALLQTGLIFYKSSFIDSENGDDSENTDNPKNNDNNKNKRNDDNPKNNDNSKNKRNDNSNNKDSKTDDPQQKSKSKSKLHLKPNSNVHSYLHRSKNEYSLVDNPKESLISNHLNDPNLSSLPQQKSTENHQKISPNQTEKQYNIHLAESFLKSSIRLDPMNHRVWYCLGKVLQRKAQLDNNNPSNYYKEAAKCFISALELEKTSPISKFLNVEFEL</sequence>
<dbReference type="PROSITE" id="PS50293">
    <property type="entry name" value="TPR_REGION"/>
    <property type="match status" value="1"/>
</dbReference>
<dbReference type="SUPFAM" id="SSF48439">
    <property type="entry name" value="Protein prenylyltransferase"/>
    <property type="match status" value="1"/>
</dbReference>
<comment type="caution">
    <text evidence="8">The sequence shown here is derived from an EMBL/GenBank/DDBJ whole genome shotgun (WGS) entry which is preliminary data.</text>
</comment>
<feature type="compositionally biased region" description="Polar residues" evidence="7">
    <location>
        <begin position="877"/>
        <end position="906"/>
    </location>
</feature>
<reference evidence="8" key="1">
    <citation type="submission" date="2022-10" db="EMBL/GenBank/DDBJ databases">
        <title>Novel sulphate-reducing endosymbionts in the free-living metamonad Anaeramoeba.</title>
        <authorList>
            <person name="Jerlstrom-Hultqvist J."/>
            <person name="Cepicka I."/>
            <person name="Gallot-Lavallee L."/>
            <person name="Salas-Leiva D."/>
            <person name="Curtis B.A."/>
            <person name="Zahonova K."/>
            <person name="Pipaliya S."/>
            <person name="Dacks J."/>
            <person name="Roger A.J."/>
        </authorList>
    </citation>
    <scope>NUCLEOTIDE SEQUENCE</scope>
    <source>
        <strain evidence="8">BMAN</strain>
    </source>
</reference>
<dbReference type="InterPro" id="IPR019734">
    <property type="entry name" value="TPR_rpt"/>
</dbReference>
<feature type="compositionally biased region" description="Polar residues" evidence="7">
    <location>
        <begin position="636"/>
        <end position="652"/>
    </location>
</feature>
<dbReference type="PANTHER" id="PTHR23083">
    <property type="entry name" value="TETRATRICOPEPTIDE REPEAT PROTEIN, TPR"/>
    <property type="match status" value="1"/>
</dbReference>
<evidence type="ECO:0000256" key="1">
    <source>
        <dbReference type="ARBA" id="ARBA00002550"/>
    </source>
</evidence>
<dbReference type="InterPro" id="IPR051722">
    <property type="entry name" value="Endocytosis_PI4K-reg_protein"/>
</dbReference>
<keyword evidence="6" id="KW-0175">Coiled coil</keyword>
<dbReference type="PANTHER" id="PTHR23083:SF464">
    <property type="entry name" value="TETRATRICOPEPTIDE REPEAT DOMAIN 7, ISOFORM A"/>
    <property type="match status" value="1"/>
</dbReference>
<dbReference type="Gene3D" id="1.25.40.10">
    <property type="entry name" value="Tetratricopeptide repeat domain"/>
    <property type="match status" value="4"/>
</dbReference>
<evidence type="ECO:0000256" key="6">
    <source>
        <dbReference type="SAM" id="Coils"/>
    </source>
</evidence>
<dbReference type="Pfam" id="PF07719">
    <property type="entry name" value="TPR_2"/>
    <property type="match status" value="1"/>
</dbReference>
<evidence type="ECO:0000313" key="8">
    <source>
        <dbReference type="EMBL" id="KAJ5080221.1"/>
    </source>
</evidence>
<proteinExistence type="inferred from homology"/>
<feature type="repeat" description="TPR" evidence="5">
    <location>
        <begin position="735"/>
        <end position="768"/>
    </location>
</feature>
<dbReference type="Pfam" id="PF13181">
    <property type="entry name" value="TPR_8"/>
    <property type="match status" value="1"/>
</dbReference>
<evidence type="ECO:0000313" key="9">
    <source>
        <dbReference type="Proteomes" id="UP001149090"/>
    </source>
</evidence>
<evidence type="ECO:0000256" key="4">
    <source>
        <dbReference type="ARBA" id="ARBA00038251"/>
    </source>
</evidence>
<dbReference type="PROSITE" id="PS50005">
    <property type="entry name" value="TPR"/>
    <property type="match status" value="1"/>
</dbReference>